<name>A0ABD0YVP7_9HEMI</name>
<comment type="caution">
    <text evidence="1">The sequence shown here is derived from an EMBL/GenBank/DDBJ whole genome shotgun (WGS) entry which is preliminary data.</text>
</comment>
<reference evidence="1 2" key="1">
    <citation type="submission" date="2024-07" db="EMBL/GenBank/DDBJ databases">
        <title>Chromosome-level genome assembly of the water stick insect Ranatra chinensis (Heteroptera: Nepidae).</title>
        <authorList>
            <person name="Liu X."/>
        </authorList>
    </citation>
    <scope>NUCLEOTIDE SEQUENCE [LARGE SCALE GENOMIC DNA]</scope>
    <source>
        <strain evidence="1">Cailab_2021Rc</strain>
        <tissue evidence="1">Muscle</tissue>
    </source>
</reference>
<gene>
    <name evidence="1" type="ORF">AAG570_001648</name>
</gene>
<keyword evidence="2" id="KW-1185">Reference proteome</keyword>
<proteinExistence type="predicted"/>
<organism evidence="1 2">
    <name type="scientific">Ranatra chinensis</name>
    <dbReference type="NCBI Taxonomy" id="642074"/>
    <lineage>
        <taxon>Eukaryota</taxon>
        <taxon>Metazoa</taxon>
        <taxon>Ecdysozoa</taxon>
        <taxon>Arthropoda</taxon>
        <taxon>Hexapoda</taxon>
        <taxon>Insecta</taxon>
        <taxon>Pterygota</taxon>
        <taxon>Neoptera</taxon>
        <taxon>Paraneoptera</taxon>
        <taxon>Hemiptera</taxon>
        <taxon>Heteroptera</taxon>
        <taxon>Panheteroptera</taxon>
        <taxon>Nepomorpha</taxon>
        <taxon>Nepidae</taxon>
        <taxon>Ranatrinae</taxon>
        <taxon>Ranatra</taxon>
    </lineage>
</organism>
<dbReference type="EMBL" id="JBFDAA010000011">
    <property type="protein sequence ID" value="KAL1123878.1"/>
    <property type="molecule type" value="Genomic_DNA"/>
</dbReference>
<evidence type="ECO:0000313" key="2">
    <source>
        <dbReference type="Proteomes" id="UP001558652"/>
    </source>
</evidence>
<dbReference type="Proteomes" id="UP001558652">
    <property type="component" value="Unassembled WGS sequence"/>
</dbReference>
<dbReference type="AlphaFoldDB" id="A0ABD0YVP7"/>
<sequence length="214" mass="25605">MASKGRNMLEKNTKQEMTEIGSIYSRVRKRIFKLMGTEVARVTDREFMVKLKDRIQELHKEKVIDRINKRQEWEKDRETRLILERKLPMSTRPGSVLCHPFFRSLFRLQAYKKAKQAEVDSKKPKRRVPRFDYSIFDTEENLETGDWSQMSIDLEGLTARMDVVEAERNFCYDMTAQDLELEYLYTPEEYEKLIYEAPLIKELRRVTVTGRIVH</sequence>
<accession>A0ABD0YVP7</accession>
<evidence type="ECO:0000313" key="1">
    <source>
        <dbReference type="EMBL" id="KAL1123878.1"/>
    </source>
</evidence>
<protein>
    <submittedName>
        <fullName evidence="1">Uncharacterized protein</fullName>
    </submittedName>
</protein>